<keyword evidence="1" id="KW-0472">Membrane</keyword>
<keyword evidence="3" id="KW-1185">Reference proteome</keyword>
<dbReference type="PANTHER" id="PTHR35394:SF5">
    <property type="entry name" value="DUF3176 DOMAIN-CONTAINING PROTEIN"/>
    <property type="match status" value="1"/>
</dbReference>
<feature type="transmembrane region" description="Helical" evidence="1">
    <location>
        <begin position="396"/>
        <end position="418"/>
    </location>
</feature>
<evidence type="ECO:0000313" key="3">
    <source>
        <dbReference type="Proteomes" id="UP001628179"/>
    </source>
</evidence>
<protein>
    <submittedName>
        <fullName evidence="2">Uncharacterized protein</fullName>
    </submittedName>
</protein>
<sequence>MHDEKPLSEWKFAASINTVISVLGVVSRAALVFAVSSSLGQHKWNWFRERHDELRVFVKFDEASRGLLGSLNLHLWSRVRSWASLGAFVIIISVLIDPFLQAAVSLEGPATSQVPIGTDQYHPVNVRKVIKQTYTSYDVSYGHIRQFDGEFRLPYTDVLLTTFVNTDYSKSVTFQGDNTTFTTFLIMHASRDFLNGSVLWENSWPTATECGFYFCAKAYESSATNGVLTERELGTWAVREPRSWSAPDVYQTEEWRTRPERQQRWNGEHPTMDHTEERLFRSDLQLIIPPETWTTPDTGSHVKNRFNITQTTVMGPQIAINDLFIGAGPVRSVEEHEMQAHCQYLWNAIGNLTAAFDRVAQWLTLEIRDSSADDWSSNHGEHGIAFSKELQIRVRWGFFSVIVATVALGWGYVIGVLVNTHRLGLPAWKTSVYSTLAFAPDGAVRALLRDAYKREGERRSGAVRKVREKLRMELQETEGGFIF</sequence>
<gene>
    <name evidence="2" type="ORF">MFIFM68171_08742</name>
</gene>
<name>A0ABQ0GL90_9PEZI</name>
<reference evidence="2 3" key="1">
    <citation type="submission" date="2024-09" db="EMBL/GenBank/DDBJ databases">
        <title>Itraconazole resistance in Madurella fahalii resulting from another homologue of gene encoding cytochrome P450 14-alpha sterol demethylase (CYP51).</title>
        <authorList>
            <person name="Yoshioka I."/>
            <person name="Fahal A.H."/>
            <person name="Kaneko S."/>
            <person name="Yaguchi T."/>
        </authorList>
    </citation>
    <scope>NUCLEOTIDE SEQUENCE [LARGE SCALE GENOMIC DNA]</scope>
    <source>
        <strain evidence="2 3">IFM 68171</strain>
    </source>
</reference>
<dbReference type="PANTHER" id="PTHR35394">
    <property type="entry name" value="DUF3176 DOMAIN-CONTAINING PROTEIN"/>
    <property type="match status" value="1"/>
</dbReference>
<comment type="caution">
    <text evidence="2">The sequence shown here is derived from an EMBL/GenBank/DDBJ whole genome shotgun (WGS) entry which is preliminary data.</text>
</comment>
<dbReference type="InterPro" id="IPR021514">
    <property type="entry name" value="DUF3176"/>
</dbReference>
<dbReference type="Proteomes" id="UP001628179">
    <property type="component" value="Unassembled WGS sequence"/>
</dbReference>
<evidence type="ECO:0000313" key="2">
    <source>
        <dbReference type="EMBL" id="GAB1318532.1"/>
    </source>
</evidence>
<dbReference type="GeneID" id="98179484"/>
<evidence type="ECO:0000256" key="1">
    <source>
        <dbReference type="SAM" id="Phobius"/>
    </source>
</evidence>
<keyword evidence="1" id="KW-0812">Transmembrane</keyword>
<feature type="transmembrane region" description="Helical" evidence="1">
    <location>
        <begin position="12"/>
        <end position="35"/>
    </location>
</feature>
<dbReference type="RefSeq" id="XP_070920262.1">
    <property type="nucleotide sequence ID" value="XM_071064161.1"/>
</dbReference>
<organism evidence="2 3">
    <name type="scientific">Madurella fahalii</name>
    <dbReference type="NCBI Taxonomy" id="1157608"/>
    <lineage>
        <taxon>Eukaryota</taxon>
        <taxon>Fungi</taxon>
        <taxon>Dikarya</taxon>
        <taxon>Ascomycota</taxon>
        <taxon>Pezizomycotina</taxon>
        <taxon>Sordariomycetes</taxon>
        <taxon>Sordariomycetidae</taxon>
        <taxon>Sordariales</taxon>
        <taxon>Sordariales incertae sedis</taxon>
        <taxon>Madurella</taxon>
    </lineage>
</organism>
<accession>A0ABQ0GL90</accession>
<keyword evidence="1" id="KW-1133">Transmembrane helix</keyword>
<feature type="transmembrane region" description="Helical" evidence="1">
    <location>
        <begin position="81"/>
        <end position="100"/>
    </location>
</feature>
<dbReference type="Pfam" id="PF11374">
    <property type="entry name" value="DUF3176"/>
    <property type="match status" value="1"/>
</dbReference>
<proteinExistence type="predicted"/>
<dbReference type="EMBL" id="BAAFSV010000005">
    <property type="protein sequence ID" value="GAB1318532.1"/>
    <property type="molecule type" value="Genomic_DNA"/>
</dbReference>